<keyword evidence="4" id="KW-0804">Transcription</keyword>
<feature type="compositionally biased region" description="Polar residues" evidence="6">
    <location>
        <begin position="364"/>
        <end position="376"/>
    </location>
</feature>
<dbReference type="SUPFAM" id="SSF47113">
    <property type="entry name" value="Histone-fold"/>
    <property type="match status" value="1"/>
</dbReference>
<feature type="compositionally biased region" description="Polar residues" evidence="6">
    <location>
        <begin position="443"/>
        <end position="452"/>
    </location>
</feature>
<feature type="compositionally biased region" description="Polar residues" evidence="6">
    <location>
        <begin position="385"/>
        <end position="402"/>
    </location>
</feature>
<dbReference type="CDD" id="cd07981">
    <property type="entry name" value="HFD_TAF12"/>
    <property type="match status" value="1"/>
</dbReference>
<sequence length="647" mass="69491">MNNPAQGGQFPQGQTQGQPGAAQQQQQQQNQQRRPQQIILYKPEQMRNLPDQFTSEKAKWEHGLRQLWAIHDSNAEGTQEHTDAKRKIFEFSKTLTAKMQAYRMAQQQKQQAQQAGGNGGAPGGGAAPQQAQGQPQTQGGEGSASASTAEQQQRAKTSQVSAKVMEHVSKFPYVLPAGITQGTPEAAKWLGEAKQRYLKGLVAMEGATARLAALDAHQTRRKEAGKPLTEEEQKDIREKKEHFTKTHAEAKQFVDNFRNQQKAAQPQNQNQNQNANQQASQQANQAPAGGAVNTNNGQNAAAPARPQLNPQQQAPNPAMQGAQAVNAAIEAAKNQQQMGARPMPQNQNNQISQSQMPGAGAPSLPQQQVAQQNIKTETGLPPPINTSINQMQTSRPMQNSPLTAGGHPQSGHPQSAGLPQSASTQQPPRALTHQAALTQAARSYSSGNTTAPQVMGHSHPSATQRDPQINTNKMPIPKHLPERAVAPPQPVAINQARPTYSGGPSNVGNGVMSQPVLPKAPGYNMSGEGDRVMSRKKLDELVKQVTGGGNGDAPSLTPEVEESMLTVADTFVDQVLHAACKVAKERGSKALEIRDIQLTLERGYNIRIPGYASDEIRTVKKIQPATNWINKMSAVQASKVTGGKGGD</sequence>
<feature type="compositionally biased region" description="Low complexity" evidence="6">
    <location>
        <begin position="298"/>
        <end position="324"/>
    </location>
</feature>
<feature type="compositionally biased region" description="Polar residues" evidence="6">
    <location>
        <begin position="411"/>
        <end position="427"/>
    </location>
</feature>
<dbReference type="EMBL" id="CAJVRL010000058">
    <property type="protein sequence ID" value="CAG8954982.1"/>
    <property type="molecule type" value="Genomic_DNA"/>
</dbReference>
<dbReference type="Pfam" id="PF03847">
    <property type="entry name" value="TFIID_20kDa"/>
    <property type="match status" value="1"/>
</dbReference>
<evidence type="ECO:0000256" key="6">
    <source>
        <dbReference type="SAM" id="MobiDB-lite"/>
    </source>
</evidence>
<dbReference type="InterPro" id="IPR037794">
    <property type="entry name" value="TAF12"/>
</dbReference>
<feature type="region of interest" description="Disordered" evidence="6">
    <location>
        <begin position="260"/>
        <end position="473"/>
    </location>
</feature>
<protein>
    <recommendedName>
        <fullName evidence="7">Transcription initiation factor TFIID subunit 12 domain-containing protein</fullName>
    </recommendedName>
</protein>
<dbReference type="FunFam" id="1.10.20.10:FF:000037">
    <property type="entry name" value="Transcription initiation factor TFIID subunit 12"/>
    <property type="match status" value="1"/>
</dbReference>
<feature type="region of interest" description="Disordered" evidence="6">
    <location>
        <begin position="102"/>
        <end position="161"/>
    </location>
</feature>
<feature type="region of interest" description="Disordered" evidence="6">
    <location>
        <begin position="1"/>
        <end position="56"/>
    </location>
</feature>
<feature type="compositionally biased region" description="Low complexity" evidence="6">
    <location>
        <begin position="429"/>
        <end position="442"/>
    </location>
</feature>
<evidence type="ECO:0000256" key="3">
    <source>
        <dbReference type="ARBA" id="ARBA00023015"/>
    </source>
</evidence>
<feature type="compositionally biased region" description="Polar residues" evidence="6">
    <location>
        <begin position="144"/>
        <end position="161"/>
    </location>
</feature>
<reference evidence="8" key="1">
    <citation type="submission" date="2021-07" db="EMBL/GenBank/DDBJ databases">
        <authorList>
            <person name="Durling M."/>
        </authorList>
    </citation>
    <scope>NUCLEOTIDE SEQUENCE</scope>
</reference>
<evidence type="ECO:0000256" key="4">
    <source>
        <dbReference type="ARBA" id="ARBA00023163"/>
    </source>
</evidence>
<name>A0A9N9PUX6_9HELO</name>
<dbReference type="AlphaFoldDB" id="A0A9N9PUX6"/>
<feature type="compositionally biased region" description="Low complexity" evidence="6">
    <location>
        <begin position="342"/>
        <end position="357"/>
    </location>
</feature>
<dbReference type="GO" id="GO:0000124">
    <property type="term" value="C:SAGA complex"/>
    <property type="evidence" value="ECO:0007669"/>
    <property type="project" value="InterPro"/>
</dbReference>
<evidence type="ECO:0000256" key="1">
    <source>
        <dbReference type="ARBA" id="ARBA00004123"/>
    </source>
</evidence>
<keyword evidence="3" id="KW-0805">Transcription regulation</keyword>
<dbReference type="PANTHER" id="PTHR12264">
    <property type="entry name" value="TRANSCRIPTION INITIATION FACTOR TFIID SUBUNIT 12"/>
    <property type="match status" value="1"/>
</dbReference>
<evidence type="ECO:0000256" key="5">
    <source>
        <dbReference type="ARBA" id="ARBA00023242"/>
    </source>
</evidence>
<organism evidence="8 9">
    <name type="scientific">Hymenoscyphus fraxineus</name>
    <dbReference type="NCBI Taxonomy" id="746836"/>
    <lineage>
        <taxon>Eukaryota</taxon>
        <taxon>Fungi</taxon>
        <taxon>Dikarya</taxon>
        <taxon>Ascomycota</taxon>
        <taxon>Pezizomycotina</taxon>
        <taxon>Leotiomycetes</taxon>
        <taxon>Helotiales</taxon>
        <taxon>Helotiaceae</taxon>
        <taxon>Hymenoscyphus</taxon>
    </lineage>
</organism>
<feature type="compositionally biased region" description="Low complexity" evidence="6">
    <location>
        <begin position="260"/>
        <end position="288"/>
    </location>
</feature>
<feature type="compositionally biased region" description="Low complexity" evidence="6">
    <location>
        <begin position="105"/>
        <end position="115"/>
    </location>
</feature>
<comment type="subcellular location">
    <subcellularLocation>
        <location evidence="1">Nucleus</location>
    </subcellularLocation>
</comment>
<dbReference type="GO" id="GO:0003677">
    <property type="term" value="F:DNA binding"/>
    <property type="evidence" value="ECO:0007669"/>
    <property type="project" value="TreeGrafter"/>
</dbReference>
<feature type="compositionally biased region" description="Low complexity" evidence="6">
    <location>
        <begin position="127"/>
        <end position="138"/>
    </location>
</feature>
<gene>
    <name evidence="8" type="ORF">HYFRA_00008671</name>
</gene>
<dbReference type="GO" id="GO:0017025">
    <property type="term" value="F:TBP-class protein binding"/>
    <property type="evidence" value="ECO:0007669"/>
    <property type="project" value="TreeGrafter"/>
</dbReference>
<comment type="similarity">
    <text evidence="2">Belongs to the TAF12 family.</text>
</comment>
<evidence type="ECO:0000313" key="9">
    <source>
        <dbReference type="Proteomes" id="UP000696280"/>
    </source>
</evidence>
<keyword evidence="9" id="KW-1185">Reference proteome</keyword>
<dbReference type="GO" id="GO:0046982">
    <property type="term" value="F:protein heterodimerization activity"/>
    <property type="evidence" value="ECO:0007669"/>
    <property type="project" value="InterPro"/>
</dbReference>
<evidence type="ECO:0000313" key="8">
    <source>
        <dbReference type="EMBL" id="CAG8954982.1"/>
    </source>
</evidence>
<dbReference type="InterPro" id="IPR009072">
    <property type="entry name" value="Histone-fold"/>
</dbReference>
<dbReference type="OrthoDB" id="2193432at2759"/>
<dbReference type="PANTHER" id="PTHR12264:SF21">
    <property type="entry name" value="TRANSCRIPTION INITIATION FACTOR TFIID SUBUNIT 12"/>
    <property type="match status" value="1"/>
</dbReference>
<feature type="compositionally biased region" description="Gly residues" evidence="6">
    <location>
        <begin position="116"/>
        <end position="126"/>
    </location>
</feature>
<accession>A0A9N9PUX6</accession>
<feature type="compositionally biased region" description="Low complexity" evidence="6">
    <location>
        <begin position="1"/>
        <end position="37"/>
    </location>
</feature>
<keyword evidence="5" id="KW-0539">Nucleus</keyword>
<dbReference type="Gene3D" id="1.10.20.10">
    <property type="entry name" value="Histone, subunit A"/>
    <property type="match status" value="1"/>
</dbReference>
<evidence type="ECO:0000256" key="2">
    <source>
        <dbReference type="ARBA" id="ARBA00007530"/>
    </source>
</evidence>
<dbReference type="InterPro" id="IPR003228">
    <property type="entry name" value="TFIID_TAF12_dom"/>
</dbReference>
<feature type="compositionally biased region" description="Polar residues" evidence="6">
    <location>
        <begin position="460"/>
        <end position="473"/>
    </location>
</feature>
<evidence type="ECO:0000259" key="7">
    <source>
        <dbReference type="Pfam" id="PF03847"/>
    </source>
</evidence>
<feature type="domain" description="Transcription initiation factor TFIID subunit 12" evidence="7">
    <location>
        <begin position="534"/>
        <end position="606"/>
    </location>
</feature>
<feature type="region of interest" description="Disordered" evidence="6">
    <location>
        <begin position="217"/>
        <end position="237"/>
    </location>
</feature>
<dbReference type="GO" id="GO:0005669">
    <property type="term" value="C:transcription factor TFIID complex"/>
    <property type="evidence" value="ECO:0007669"/>
    <property type="project" value="InterPro"/>
</dbReference>
<proteinExistence type="inferred from homology"/>
<comment type="caution">
    <text evidence="8">The sequence shown here is derived from an EMBL/GenBank/DDBJ whole genome shotgun (WGS) entry which is preliminary data.</text>
</comment>
<dbReference type="Proteomes" id="UP000696280">
    <property type="component" value="Unassembled WGS sequence"/>
</dbReference>
<dbReference type="GO" id="GO:0051123">
    <property type="term" value="P:RNA polymerase II preinitiation complex assembly"/>
    <property type="evidence" value="ECO:0007669"/>
    <property type="project" value="TreeGrafter"/>
</dbReference>